<reference evidence="1 2" key="1">
    <citation type="submission" date="2023-08" db="EMBL/GenBank/DDBJ databases">
        <title>A Necator americanus chromosomal reference genome.</title>
        <authorList>
            <person name="Ilik V."/>
            <person name="Petrzelkova K.J."/>
            <person name="Pardy F."/>
            <person name="Fuh T."/>
            <person name="Niatou-Singa F.S."/>
            <person name="Gouil Q."/>
            <person name="Baker L."/>
            <person name="Ritchie M.E."/>
            <person name="Jex A.R."/>
            <person name="Gazzola D."/>
            <person name="Li H."/>
            <person name="Toshio Fujiwara R."/>
            <person name="Zhan B."/>
            <person name="Aroian R.V."/>
            <person name="Pafco B."/>
            <person name="Schwarz E.M."/>
        </authorList>
    </citation>
    <scope>NUCLEOTIDE SEQUENCE [LARGE SCALE GENOMIC DNA]</scope>
    <source>
        <strain evidence="1 2">Aroian</strain>
        <tissue evidence="1">Whole animal</tissue>
    </source>
</reference>
<gene>
    <name evidence="1" type="primary">Necator_chrII.g4928</name>
    <name evidence="1" type="ORF">RB195_017136</name>
</gene>
<keyword evidence="2" id="KW-1185">Reference proteome</keyword>
<accession>A0ABR1C3S4</accession>
<proteinExistence type="predicted"/>
<protein>
    <submittedName>
        <fullName evidence="1">Uncharacterized protein</fullName>
    </submittedName>
</protein>
<comment type="caution">
    <text evidence="1">The sequence shown here is derived from an EMBL/GenBank/DDBJ whole genome shotgun (WGS) entry which is preliminary data.</text>
</comment>
<dbReference type="EMBL" id="JAVFWL010000002">
    <property type="protein sequence ID" value="KAK6733194.1"/>
    <property type="molecule type" value="Genomic_DNA"/>
</dbReference>
<organism evidence="1 2">
    <name type="scientific">Necator americanus</name>
    <name type="common">Human hookworm</name>
    <dbReference type="NCBI Taxonomy" id="51031"/>
    <lineage>
        <taxon>Eukaryota</taxon>
        <taxon>Metazoa</taxon>
        <taxon>Ecdysozoa</taxon>
        <taxon>Nematoda</taxon>
        <taxon>Chromadorea</taxon>
        <taxon>Rhabditida</taxon>
        <taxon>Rhabditina</taxon>
        <taxon>Rhabditomorpha</taxon>
        <taxon>Strongyloidea</taxon>
        <taxon>Ancylostomatidae</taxon>
        <taxon>Bunostominae</taxon>
        <taxon>Necator</taxon>
    </lineage>
</organism>
<evidence type="ECO:0000313" key="2">
    <source>
        <dbReference type="Proteomes" id="UP001303046"/>
    </source>
</evidence>
<name>A0ABR1C3S4_NECAM</name>
<evidence type="ECO:0000313" key="1">
    <source>
        <dbReference type="EMBL" id="KAK6733194.1"/>
    </source>
</evidence>
<sequence length="76" mass="9036">MTILFSQALSETLQERLNQLRENPRLKLLQDYPERSDAIAGPRSVSEFIIQENYTFTLLLLMFLKDCQKSIYYSFR</sequence>
<dbReference type="Proteomes" id="UP001303046">
    <property type="component" value="Unassembled WGS sequence"/>
</dbReference>